<dbReference type="PANTHER" id="PTHR42700:SF1">
    <property type="entry name" value="SULFATE ADENYLYLTRANSFERASE"/>
    <property type="match status" value="1"/>
</dbReference>
<evidence type="ECO:0000313" key="3">
    <source>
        <dbReference type="EMBL" id="QES28550.1"/>
    </source>
</evidence>
<dbReference type="GO" id="GO:0016301">
    <property type="term" value="F:kinase activity"/>
    <property type="evidence" value="ECO:0007669"/>
    <property type="project" value="UniProtKB-KW"/>
</dbReference>
<evidence type="ECO:0000256" key="1">
    <source>
        <dbReference type="ARBA" id="ARBA00022679"/>
    </source>
</evidence>
<dbReference type="PANTHER" id="PTHR42700">
    <property type="entry name" value="SULFATE ADENYLYLTRANSFERASE"/>
    <property type="match status" value="1"/>
</dbReference>
<dbReference type="RefSeq" id="WP_150170498.1">
    <property type="nucleotide sequence ID" value="NZ_CP029193.1"/>
</dbReference>
<dbReference type="InterPro" id="IPR027417">
    <property type="entry name" value="P-loop_NTPase"/>
</dbReference>
<dbReference type="Pfam" id="PF01583">
    <property type="entry name" value="APS_kinase"/>
    <property type="match status" value="1"/>
</dbReference>
<dbReference type="GO" id="GO:0010134">
    <property type="term" value="P:sulfate assimilation via adenylyl sulfate reduction"/>
    <property type="evidence" value="ECO:0007669"/>
    <property type="project" value="TreeGrafter"/>
</dbReference>
<sequence length="185" mass="20175">MGTTGVGGADSGGAVIWVTGLAEAGKTTVARELVRQLNQRGHQPILLDGNEVRTALSMMTSGFDRESRIKTSMTYARLSQLLAEQGHLVVVATISLFHEVQRHNRENQPDYFEVLLDVPVEELKRRDSKGVYSGNDEKDVVGIGQSAEFPTDPDLVVTNYGDVDPKAAATMIRLAHEDRLSARVA</sequence>
<dbReference type="EMBL" id="CP029193">
    <property type="protein sequence ID" value="QES28550.1"/>
    <property type="molecule type" value="Genomic_DNA"/>
</dbReference>
<dbReference type="SUPFAM" id="SSF52540">
    <property type="entry name" value="P-loop containing nucleoside triphosphate hydrolases"/>
    <property type="match status" value="1"/>
</dbReference>
<keyword evidence="4" id="KW-1185">Reference proteome</keyword>
<dbReference type="GO" id="GO:0005737">
    <property type="term" value="C:cytoplasm"/>
    <property type="evidence" value="ECO:0007669"/>
    <property type="project" value="TreeGrafter"/>
</dbReference>
<evidence type="ECO:0000259" key="2">
    <source>
        <dbReference type="Pfam" id="PF01583"/>
    </source>
</evidence>
<keyword evidence="1" id="KW-0808">Transferase</keyword>
<dbReference type="Proteomes" id="UP000323046">
    <property type="component" value="Chromosome"/>
</dbReference>
<keyword evidence="3" id="KW-0418">Kinase</keyword>
<protein>
    <submittedName>
        <fullName evidence="3">Adenylyl-sulfate kinase</fullName>
    </submittedName>
</protein>
<proteinExistence type="predicted"/>
<dbReference type="OrthoDB" id="9804504at2"/>
<reference evidence="3 4" key="1">
    <citation type="submission" date="2018-05" db="EMBL/GenBank/DDBJ databases">
        <title>Streptomyces venezuelae.</title>
        <authorList>
            <person name="Kim W."/>
            <person name="Lee N."/>
            <person name="Cho B.-K."/>
        </authorList>
    </citation>
    <scope>NUCLEOTIDE SEQUENCE [LARGE SCALE GENOMIC DNA]</scope>
    <source>
        <strain evidence="3 4">ATCC 14583</strain>
    </source>
</reference>
<dbReference type="NCBIfam" id="NF004041">
    <property type="entry name" value="PRK05541.1"/>
    <property type="match status" value="1"/>
</dbReference>
<organism evidence="3 4">
    <name type="scientific">Streptomyces venezuelae</name>
    <dbReference type="NCBI Taxonomy" id="54571"/>
    <lineage>
        <taxon>Bacteria</taxon>
        <taxon>Bacillati</taxon>
        <taxon>Actinomycetota</taxon>
        <taxon>Actinomycetes</taxon>
        <taxon>Kitasatosporales</taxon>
        <taxon>Streptomycetaceae</taxon>
        <taxon>Streptomyces</taxon>
    </lineage>
</organism>
<dbReference type="GO" id="GO:0004781">
    <property type="term" value="F:sulfate adenylyltransferase (ATP) activity"/>
    <property type="evidence" value="ECO:0007669"/>
    <property type="project" value="TreeGrafter"/>
</dbReference>
<dbReference type="Gene3D" id="3.40.50.300">
    <property type="entry name" value="P-loop containing nucleotide triphosphate hydrolases"/>
    <property type="match status" value="1"/>
</dbReference>
<dbReference type="AlphaFoldDB" id="A0A5P2BEX8"/>
<feature type="domain" description="APS kinase" evidence="2">
    <location>
        <begin position="13"/>
        <end position="157"/>
    </location>
</feature>
<dbReference type="GO" id="GO:0019379">
    <property type="term" value="P:sulfate assimilation, phosphoadenylyl sulfate reduction by phosphoadenylyl-sulfate reductase (thioredoxin)"/>
    <property type="evidence" value="ECO:0007669"/>
    <property type="project" value="TreeGrafter"/>
</dbReference>
<dbReference type="InterPro" id="IPR059117">
    <property type="entry name" value="APS_kinase_dom"/>
</dbReference>
<accession>A0A5P2BEX8</accession>
<dbReference type="InterPro" id="IPR050512">
    <property type="entry name" value="Sulf_AdTrans/APS_kinase"/>
</dbReference>
<evidence type="ECO:0000313" key="4">
    <source>
        <dbReference type="Proteomes" id="UP000323046"/>
    </source>
</evidence>
<name>A0A5P2BEX8_STRVZ</name>
<gene>
    <name evidence="3" type="ORF">DEJ47_20830</name>
</gene>